<dbReference type="SUPFAM" id="SSF47336">
    <property type="entry name" value="ACP-like"/>
    <property type="match status" value="1"/>
</dbReference>
<dbReference type="EMBL" id="CP063845">
    <property type="protein sequence ID" value="UFP92770.1"/>
    <property type="molecule type" value="Genomic_DNA"/>
</dbReference>
<dbReference type="Gene3D" id="1.10.1200.10">
    <property type="entry name" value="ACP-like"/>
    <property type="match status" value="1"/>
</dbReference>
<organism evidence="2 3">
    <name type="scientific">Gloeobacter morelensis MG652769</name>
    <dbReference type="NCBI Taxonomy" id="2781736"/>
    <lineage>
        <taxon>Bacteria</taxon>
        <taxon>Bacillati</taxon>
        <taxon>Cyanobacteriota</taxon>
        <taxon>Cyanophyceae</taxon>
        <taxon>Gloeobacterales</taxon>
        <taxon>Gloeobacteraceae</taxon>
        <taxon>Gloeobacter</taxon>
        <taxon>Gloeobacter morelensis</taxon>
    </lineage>
</organism>
<dbReference type="Proteomes" id="UP001054846">
    <property type="component" value="Chromosome"/>
</dbReference>
<proteinExistence type="predicted"/>
<reference evidence="2 3" key="1">
    <citation type="journal article" date="2021" name="Genome Biol. Evol.">
        <title>Complete Genome Sequencing of a Novel Gloeobacter Species from a Waterfall Cave in Mexico.</title>
        <authorList>
            <person name="Saw J.H."/>
            <person name="Cardona T."/>
            <person name="Montejano G."/>
        </authorList>
    </citation>
    <scope>NUCLEOTIDE SEQUENCE [LARGE SCALE GENOMIC DNA]</scope>
    <source>
        <strain evidence="2">MG652769</strain>
    </source>
</reference>
<keyword evidence="3" id="KW-1185">Reference proteome</keyword>
<protein>
    <submittedName>
        <fullName evidence="2">Acyl carrier protein</fullName>
    </submittedName>
</protein>
<dbReference type="RefSeq" id="WP_230839765.1">
    <property type="nucleotide sequence ID" value="NZ_CP063845.1"/>
</dbReference>
<name>A0ABY3PGI4_9CYAN</name>
<dbReference type="PROSITE" id="PS50075">
    <property type="entry name" value="CARRIER"/>
    <property type="match status" value="1"/>
</dbReference>
<feature type="domain" description="Carrier" evidence="1">
    <location>
        <begin position="7"/>
        <end position="91"/>
    </location>
</feature>
<evidence type="ECO:0000259" key="1">
    <source>
        <dbReference type="PROSITE" id="PS50075"/>
    </source>
</evidence>
<evidence type="ECO:0000313" key="2">
    <source>
        <dbReference type="EMBL" id="UFP92770.1"/>
    </source>
</evidence>
<accession>A0ABY3PGI4</accession>
<gene>
    <name evidence="2" type="ORF">ISF26_13120</name>
</gene>
<sequence>MTVTLQKVETEIIEILMEMTADWDLDVEQIQSQTSLVEELEFASIDYVHLVVEIEEHFQRKLDFSELILRDGKYVSDISVQELVSFVTRKLNQD</sequence>
<dbReference type="InterPro" id="IPR009081">
    <property type="entry name" value="PP-bd_ACP"/>
</dbReference>
<dbReference type="InterPro" id="IPR036736">
    <property type="entry name" value="ACP-like_sf"/>
</dbReference>
<evidence type="ECO:0000313" key="3">
    <source>
        <dbReference type="Proteomes" id="UP001054846"/>
    </source>
</evidence>